<dbReference type="SUPFAM" id="SSF55804">
    <property type="entry name" value="Phoshotransferase/anion transport protein"/>
    <property type="match status" value="1"/>
</dbReference>
<dbReference type="SUPFAM" id="SSF46785">
    <property type="entry name" value="Winged helix' DNA-binding domain"/>
    <property type="match status" value="1"/>
</dbReference>
<reference evidence="9 11" key="1">
    <citation type="submission" date="2017-11" db="EMBL/GenBank/DDBJ databases">
        <title>Comparitive Functional Genomics of Dry Heat Resistant strains isolated from the Viking Spacecraft.</title>
        <authorList>
            <person name="Seuylemezian A."/>
            <person name="Cooper K."/>
            <person name="Vaishampayan P."/>
        </authorList>
    </citation>
    <scope>NUCLEOTIDE SEQUENCE [LARGE SCALE GENOMIC DNA]</scope>
    <source>
        <strain evidence="9 11">M4.6</strain>
    </source>
</reference>
<protein>
    <submittedName>
        <fullName evidence="9">PTS sugar transporter</fullName>
    </submittedName>
</protein>
<dbReference type="InterPro" id="IPR011608">
    <property type="entry name" value="PRD"/>
</dbReference>
<dbReference type="Pfam" id="PF00359">
    <property type="entry name" value="PTS_EIIA_2"/>
    <property type="match status" value="1"/>
</dbReference>
<dbReference type="InterPro" id="IPR050661">
    <property type="entry name" value="BglG_antiterminators"/>
</dbReference>
<dbReference type="InterPro" id="IPR013196">
    <property type="entry name" value="HTH_11"/>
</dbReference>
<evidence type="ECO:0000256" key="4">
    <source>
        <dbReference type="ARBA" id="ARBA00023159"/>
    </source>
</evidence>
<proteinExistence type="predicted"/>
<evidence type="ECO:0000256" key="1">
    <source>
        <dbReference type="ARBA" id="ARBA00022679"/>
    </source>
</evidence>
<dbReference type="Gene3D" id="1.10.1790.10">
    <property type="entry name" value="PRD domain"/>
    <property type="match status" value="2"/>
</dbReference>
<dbReference type="EMBL" id="PGVA01000089">
    <property type="protein sequence ID" value="PLR79576.1"/>
    <property type="molecule type" value="Genomic_DNA"/>
</dbReference>
<dbReference type="PROSITE" id="PS51099">
    <property type="entry name" value="PTS_EIIB_TYPE_2"/>
    <property type="match status" value="1"/>
</dbReference>
<dbReference type="Pfam" id="PF08279">
    <property type="entry name" value="HTH_11"/>
    <property type="match status" value="1"/>
</dbReference>
<dbReference type="CDD" id="cd05568">
    <property type="entry name" value="PTS_IIB_bgl_like"/>
    <property type="match status" value="1"/>
</dbReference>
<dbReference type="RefSeq" id="WP_101579580.1">
    <property type="nucleotide sequence ID" value="NZ_PGVA01000089.1"/>
</dbReference>
<dbReference type="PANTHER" id="PTHR30185">
    <property type="entry name" value="CRYPTIC BETA-GLUCOSIDE BGL OPERON ANTITERMINATOR"/>
    <property type="match status" value="1"/>
</dbReference>
<evidence type="ECO:0000256" key="2">
    <source>
        <dbReference type="ARBA" id="ARBA00022737"/>
    </source>
</evidence>
<dbReference type="Gene3D" id="3.40.50.2300">
    <property type="match status" value="1"/>
</dbReference>
<dbReference type="PROSITE" id="PS51094">
    <property type="entry name" value="PTS_EIIA_TYPE_2"/>
    <property type="match status" value="1"/>
</dbReference>
<keyword evidence="9" id="KW-0813">Transport</keyword>
<dbReference type="EMBL" id="PGVD01000023">
    <property type="protein sequence ID" value="PLR98286.1"/>
    <property type="molecule type" value="Genomic_DNA"/>
</dbReference>
<dbReference type="Gene3D" id="1.10.10.10">
    <property type="entry name" value="Winged helix-like DNA-binding domain superfamily/Winged helix DNA-binding domain"/>
    <property type="match status" value="2"/>
</dbReference>
<dbReference type="Proteomes" id="UP000235114">
    <property type="component" value="Unassembled WGS sequence"/>
</dbReference>
<dbReference type="InterPro" id="IPR007737">
    <property type="entry name" value="Mga_HTH"/>
</dbReference>
<feature type="domain" description="PRD" evidence="8">
    <location>
        <begin position="187"/>
        <end position="291"/>
    </location>
</feature>
<gene>
    <name evidence="9" type="ORF">CU635_22475</name>
    <name evidence="10" type="ORF">CVD25_08510</name>
</gene>
<dbReference type="InterPro" id="IPR036390">
    <property type="entry name" value="WH_DNA-bd_sf"/>
</dbReference>
<keyword evidence="5" id="KW-0804">Transcription</keyword>
<evidence type="ECO:0000313" key="9">
    <source>
        <dbReference type="EMBL" id="PLR79576.1"/>
    </source>
</evidence>
<dbReference type="OrthoDB" id="3710983at2"/>
<dbReference type="PROSITE" id="PS51372">
    <property type="entry name" value="PRD_2"/>
    <property type="match status" value="2"/>
</dbReference>
<accession>A0A2N5GFQ2</accession>
<keyword evidence="3" id="KW-0805">Transcription regulation</keyword>
<sequence length="639" mass="74036">MFTKRQKGIFLSLLKKKEPVSAEMIAKEIGVSDRTVRTEIKELQTQCKSLGISIESFRGKGYKIIINDNELFEREFNPDTIETTGEEQVDYSEQNNRITYILKRLLLSREPIKLEIFEEDLFVSKPKIYNDLKIVRKILDRYKLKLITRPHYGTIVAGNEYMKRLCFSNHILSRNSNSNIDSSSFRVLDEGLFEKIKEIIIKKVNEYKIEISDISLENLTTHIAIACKRIEEGFVIENLDHDITGRYPFEKMVAIEIVGETEAFTGLVFPESELNYIIVHLLGTKLLYKDALIEFSEFDESGYIVQSMLQRLHTELNWDFREDDEFIQALTLHIRSAINRLRYNLNIRNPLLNEIKTKYPIPFEGAAIASKCIEEYLSLDVEEHEIAYIALHIGVALERMKSRHKKIKRVIIVCASGVGSAKLLYYRLHHLFKEEMNIIASTNLYKLKEYDLSSIDLIISTVPIKEDIGVPVQVVNTLLGEIDINNIREKLSPENNGEAAKYLDESRVFIHKSFDDKETVIRFMCNELYNQGLVPKDYVKLVLEREALAPTTFGNLIAIPHPLTPVTEETFLTVCTLKYPIKWTEDHMVQFICLLNIRKSPKDDLDHMYKKLITLLENESIVRNLIKCNSAKEILEILK</sequence>
<dbReference type="Gene3D" id="3.40.930.10">
    <property type="entry name" value="Mannitol-specific EII, Chain A"/>
    <property type="match status" value="1"/>
</dbReference>
<dbReference type="InterPro" id="IPR016152">
    <property type="entry name" value="PTrfase/Anion_transptr"/>
</dbReference>
<dbReference type="InterPro" id="IPR036634">
    <property type="entry name" value="PRD_sf"/>
</dbReference>
<evidence type="ECO:0000313" key="10">
    <source>
        <dbReference type="EMBL" id="PLR98286.1"/>
    </source>
</evidence>
<evidence type="ECO:0000256" key="5">
    <source>
        <dbReference type="ARBA" id="ARBA00023163"/>
    </source>
</evidence>
<dbReference type="GO" id="GO:0009401">
    <property type="term" value="P:phosphoenolpyruvate-dependent sugar phosphotransferase system"/>
    <property type="evidence" value="ECO:0007669"/>
    <property type="project" value="InterPro"/>
</dbReference>
<feature type="domain" description="PRD" evidence="8">
    <location>
        <begin position="296"/>
        <end position="403"/>
    </location>
</feature>
<comment type="caution">
    <text evidence="9">The sequence shown here is derived from an EMBL/GenBank/DDBJ whole genome shotgun (WGS) entry which is preliminary data.</text>
</comment>
<evidence type="ECO:0000313" key="12">
    <source>
        <dbReference type="Proteomes" id="UP000235114"/>
    </source>
</evidence>
<dbReference type="GO" id="GO:0006355">
    <property type="term" value="P:regulation of DNA-templated transcription"/>
    <property type="evidence" value="ECO:0007669"/>
    <property type="project" value="InterPro"/>
</dbReference>
<dbReference type="InterPro" id="IPR036095">
    <property type="entry name" value="PTS_EIIB-like_sf"/>
</dbReference>
<evidence type="ECO:0000313" key="11">
    <source>
        <dbReference type="Proteomes" id="UP000234951"/>
    </source>
</evidence>
<dbReference type="InterPro" id="IPR013011">
    <property type="entry name" value="PTS_EIIB_2"/>
</dbReference>
<dbReference type="AlphaFoldDB" id="A0A2N5GFQ2"/>
<dbReference type="Pfam" id="PF00874">
    <property type="entry name" value="PRD"/>
    <property type="match status" value="2"/>
</dbReference>
<feature type="domain" description="PTS EIIA type-2" evidence="6">
    <location>
        <begin position="501"/>
        <end position="639"/>
    </location>
</feature>
<dbReference type="Pfam" id="PF05043">
    <property type="entry name" value="Mga"/>
    <property type="match status" value="1"/>
</dbReference>
<evidence type="ECO:0000256" key="3">
    <source>
        <dbReference type="ARBA" id="ARBA00023015"/>
    </source>
</evidence>
<dbReference type="InterPro" id="IPR036388">
    <property type="entry name" value="WH-like_DNA-bd_sf"/>
</dbReference>
<keyword evidence="1" id="KW-0808">Transferase</keyword>
<keyword evidence="2" id="KW-0677">Repeat</keyword>
<dbReference type="InterPro" id="IPR002178">
    <property type="entry name" value="PTS_EIIA_type-2_dom"/>
</dbReference>
<evidence type="ECO:0000259" key="7">
    <source>
        <dbReference type="PROSITE" id="PS51099"/>
    </source>
</evidence>
<reference evidence="10 12" key="2">
    <citation type="submission" date="2017-12" db="EMBL/GenBank/DDBJ databases">
        <title>Comparative Functional Genomics of Dry Heat Resistant strains isolated from the Viking Spacecraft.</title>
        <authorList>
            <person name="Seuylemezian A."/>
            <person name="Cooper K."/>
            <person name="Vaishampayan P."/>
        </authorList>
    </citation>
    <scope>NUCLEOTIDE SEQUENCE [LARGE SCALE GENOMIC DNA]</scope>
    <source>
        <strain evidence="10 12">ATCC 29669</strain>
    </source>
</reference>
<evidence type="ECO:0000259" key="6">
    <source>
        <dbReference type="PROSITE" id="PS51094"/>
    </source>
</evidence>
<organism evidence="9 11">
    <name type="scientific">Bacillus canaveralius</name>
    <dbReference type="NCBI Taxonomy" id="1403243"/>
    <lineage>
        <taxon>Bacteria</taxon>
        <taxon>Bacillati</taxon>
        <taxon>Bacillota</taxon>
        <taxon>Bacilli</taxon>
        <taxon>Bacillales</taxon>
        <taxon>Bacillaceae</taxon>
        <taxon>Bacillus</taxon>
    </lineage>
</organism>
<keyword evidence="9" id="KW-0762">Sugar transport</keyword>
<feature type="domain" description="PTS EIIB type-2" evidence="7">
    <location>
        <begin position="408"/>
        <end position="499"/>
    </location>
</feature>
<dbReference type="CDD" id="cd00211">
    <property type="entry name" value="PTS_IIA_fru"/>
    <property type="match status" value="1"/>
</dbReference>
<keyword evidence="12" id="KW-1185">Reference proteome</keyword>
<dbReference type="PANTHER" id="PTHR30185:SF13">
    <property type="entry name" value="LICABCH OPERON REGULATOR-RELATED"/>
    <property type="match status" value="1"/>
</dbReference>
<dbReference type="SUPFAM" id="SSF63520">
    <property type="entry name" value="PTS-regulatory domain, PRD"/>
    <property type="match status" value="2"/>
</dbReference>
<name>A0A2N5GFQ2_9BACI</name>
<dbReference type="GO" id="GO:0008982">
    <property type="term" value="F:protein-N(PI)-phosphohistidine-sugar phosphotransferase activity"/>
    <property type="evidence" value="ECO:0007669"/>
    <property type="project" value="InterPro"/>
</dbReference>
<dbReference type="Proteomes" id="UP000234951">
    <property type="component" value="Unassembled WGS sequence"/>
</dbReference>
<keyword evidence="4" id="KW-0010">Activator</keyword>
<dbReference type="SUPFAM" id="SSF52794">
    <property type="entry name" value="PTS system IIB component-like"/>
    <property type="match status" value="1"/>
</dbReference>
<evidence type="ECO:0000259" key="8">
    <source>
        <dbReference type="PROSITE" id="PS51372"/>
    </source>
</evidence>